<dbReference type="Proteomes" id="UP000834106">
    <property type="component" value="Chromosome 22"/>
</dbReference>
<evidence type="ECO:0000256" key="1">
    <source>
        <dbReference type="ARBA" id="ARBA00022837"/>
    </source>
</evidence>
<dbReference type="Gene3D" id="1.10.238.10">
    <property type="entry name" value="EF-hand"/>
    <property type="match status" value="1"/>
</dbReference>
<protein>
    <recommendedName>
        <fullName evidence="2">EF-hand domain-containing protein</fullName>
    </recommendedName>
</protein>
<reference evidence="3" key="1">
    <citation type="submission" date="2023-05" db="EMBL/GenBank/DDBJ databases">
        <authorList>
            <person name="Huff M."/>
        </authorList>
    </citation>
    <scope>NUCLEOTIDE SEQUENCE</scope>
</reference>
<evidence type="ECO:0000313" key="3">
    <source>
        <dbReference type="EMBL" id="CAI9786386.1"/>
    </source>
</evidence>
<dbReference type="InterPro" id="IPR011992">
    <property type="entry name" value="EF-hand-dom_pair"/>
</dbReference>
<dbReference type="Pfam" id="PF13499">
    <property type="entry name" value="EF-hand_7"/>
    <property type="match status" value="1"/>
</dbReference>
<organism evidence="3 4">
    <name type="scientific">Fraxinus pennsylvanica</name>
    <dbReference type="NCBI Taxonomy" id="56036"/>
    <lineage>
        <taxon>Eukaryota</taxon>
        <taxon>Viridiplantae</taxon>
        <taxon>Streptophyta</taxon>
        <taxon>Embryophyta</taxon>
        <taxon>Tracheophyta</taxon>
        <taxon>Spermatophyta</taxon>
        <taxon>Magnoliopsida</taxon>
        <taxon>eudicotyledons</taxon>
        <taxon>Gunneridae</taxon>
        <taxon>Pentapetalae</taxon>
        <taxon>asterids</taxon>
        <taxon>lamiids</taxon>
        <taxon>Lamiales</taxon>
        <taxon>Oleaceae</taxon>
        <taxon>Oleeae</taxon>
        <taxon>Fraxinus</taxon>
    </lineage>
</organism>
<dbReference type="AlphaFoldDB" id="A0AAD2EFN7"/>
<keyword evidence="1" id="KW-0106">Calcium</keyword>
<dbReference type="PROSITE" id="PS00018">
    <property type="entry name" value="EF_HAND_1"/>
    <property type="match status" value="1"/>
</dbReference>
<dbReference type="PROSITE" id="PS50222">
    <property type="entry name" value="EF_HAND_2"/>
    <property type="match status" value="1"/>
</dbReference>
<evidence type="ECO:0000259" key="2">
    <source>
        <dbReference type="PROSITE" id="PS50222"/>
    </source>
</evidence>
<accession>A0AAD2EFN7</accession>
<dbReference type="InterPro" id="IPR002048">
    <property type="entry name" value="EF_hand_dom"/>
</dbReference>
<name>A0AAD2EFN7_9LAMI</name>
<keyword evidence="4" id="KW-1185">Reference proteome</keyword>
<dbReference type="SUPFAM" id="SSF47473">
    <property type="entry name" value="EF-hand"/>
    <property type="match status" value="1"/>
</dbReference>
<evidence type="ECO:0000313" key="4">
    <source>
        <dbReference type="Proteomes" id="UP000834106"/>
    </source>
</evidence>
<feature type="domain" description="EF-hand" evidence="2">
    <location>
        <begin position="30"/>
        <end position="65"/>
    </location>
</feature>
<gene>
    <name evidence="3" type="ORF">FPE_LOCUS33816</name>
</gene>
<dbReference type="EMBL" id="OU503057">
    <property type="protein sequence ID" value="CAI9786386.1"/>
    <property type="molecule type" value="Genomic_DNA"/>
</dbReference>
<dbReference type="InterPro" id="IPR018247">
    <property type="entry name" value="EF_Hand_1_Ca_BS"/>
</dbReference>
<proteinExistence type="predicted"/>
<sequence>MKVARLRQRGLGLVFSGNLMDCFWNVGMGCVRAVAKMVVQSLDADGDGMLGLEDFSKLVEGGGKEIQWIVFGNVGMGCVRAVGGEMSDEEAKMVVQSLDADGDGMLGLEGFSKLVEGGGEVERNNEFVVEK</sequence>
<dbReference type="GO" id="GO:0005509">
    <property type="term" value="F:calcium ion binding"/>
    <property type="evidence" value="ECO:0007669"/>
    <property type="project" value="InterPro"/>
</dbReference>